<dbReference type="OrthoDB" id="2576461at2759"/>
<accession>Q55I72</accession>
<dbReference type="HOGENOM" id="CLU_055471_0_0_1"/>
<dbReference type="KEGG" id="cne:CNM01610"/>
<feature type="region of interest" description="Disordered" evidence="2">
    <location>
        <begin position="183"/>
        <end position="236"/>
    </location>
</feature>
<feature type="coiled-coil region" evidence="1">
    <location>
        <begin position="349"/>
        <end position="400"/>
    </location>
</feature>
<proteinExistence type="predicted"/>
<dbReference type="GeneID" id="3255041"/>
<feature type="compositionally biased region" description="Polar residues" evidence="2">
    <location>
        <begin position="201"/>
        <end position="210"/>
    </location>
</feature>
<keyword evidence="1" id="KW-0175">Coiled coil</keyword>
<dbReference type="PaxDb" id="214684-Q5K7Q7"/>
<feature type="compositionally biased region" description="Basic and acidic residues" evidence="2">
    <location>
        <begin position="184"/>
        <end position="200"/>
    </location>
</feature>
<feature type="region of interest" description="Disordered" evidence="2">
    <location>
        <begin position="249"/>
        <end position="297"/>
    </location>
</feature>
<accession>Q5K7Q7</accession>
<evidence type="ECO:0000256" key="1">
    <source>
        <dbReference type="SAM" id="Coils"/>
    </source>
</evidence>
<dbReference type="InParanoid" id="Q5K7Q7"/>
<dbReference type="RefSeq" id="XP_568465.1">
    <property type="nucleotide sequence ID" value="XM_568465.2"/>
</dbReference>
<gene>
    <name evidence="3" type="ordered locus">CNM01610</name>
</gene>
<evidence type="ECO:0000313" key="4">
    <source>
        <dbReference type="Proteomes" id="UP000002149"/>
    </source>
</evidence>
<sequence length="404" mass="44933">MLTQAPAFAMAQQRVINPRPAQPILCFPPRDVPIEDIYSYTIPIPPEYSSGQVTKEYQDWEDSQWIHASNLSKHGDPTRTVVTCPRRSTSGHGDHLSVIVGPLVKQVPQRWPRKMFRHERFTPYPFYAGKDPHARDAEIVTWRKKLRAKAERKDARGRPLTWVQIEPQNDGVMIRWRNRLGVRSRKEEKSHCDVSRKSDDTSPNPKTNLPSPAISPATGESVKAGSHISPSLSPTARRTLLSPCSSLSTSPCSSSVHSSSSTISLQPPSTPTGILSPSLTPSSSAAPSPLLAHPLSPSISGPPSLIIPASIPSSIPTPSPSPSPPPFHHSLTFIKPFAAQSPTVSSEMHQQLTELLAKKDEQLTQWEKLKEEFHNDHHMLKAFDNQIIRLLKEIEEIKQLQRRT</sequence>
<dbReference type="AlphaFoldDB" id="Q5K7Q7"/>
<keyword evidence="4" id="KW-1185">Reference proteome</keyword>
<name>Q5K7Q7_CRYD1</name>
<protein>
    <submittedName>
        <fullName evidence="3">Uncharacterized protein</fullName>
    </submittedName>
</protein>
<reference evidence="3 4" key="1">
    <citation type="journal article" date="2005" name="Science">
        <title>The genome of the basidiomycetous yeast and human pathogen Cryptococcus neoformans.</title>
        <authorList>
            <person name="Loftus B.J."/>
            <person name="Fung E."/>
            <person name="Roncaglia P."/>
            <person name="Rowley D."/>
            <person name="Amedeo P."/>
            <person name="Bruno D."/>
            <person name="Vamathevan J."/>
            <person name="Miranda M."/>
            <person name="Anderson I.J."/>
            <person name="Fraser J.A."/>
            <person name="Allen J.E."/>
            <person name="Bosdet I.E."/>
            <person name="Brent M.R."/>
            <person name="Chiu R."/>
            <person name="Doering T.L."/>
            <person name="Donlin M.J."/>
            <person name="D'Souza C.A."/>
            <person name="Fox D.S."/>
            <person name="Grinberg V."/>
            <person name="Fu J."/>
            <person name="Fukushima M."/>
            <person name="Haas B.J."/>
            <person name="Huang J.C."/>
            <person name="Janbon G."/>
            <person name="Jones S.J."/>
            <person name="Koo H.L."/>
            <person name="Krzywinski M.I."/>
            <person name="Kwon-Chung J.K."/>
            <person name="Lengeler K.B."/>
            <person name="Maiti R."/>
            <person name="Marra M.A."/>
            <person name="Marra R.E."/>
            <person name="Mathewson C.A."/>
            <person name="Mitchell T.G."/>
            <person name="Pertea M."/>
            <person name="Riggs F.R."/>
            <person name="Salzberg S.L."/>
            <person name="Schein J.E."/>
            <person name="Shvartsbeyn A."/>
            <person name="Shin H."/>
            <person name="Shumway M."/>
            <person name="Specht C.A."/>
            <person name="Suh B.B."/>
            <person name="Tenney A."/>
            <person name="Utterback T.R."/>
            <person name="Wickes B.L."/>
            <person name="Wortman J.R."/>
            <person name="Wye N.H."/>
            <person name="Kronstad J.W."/>
            <person name="Lodge J.K."/>
            <person name="Heitman J."/>
            <person name="Davis R.W."/>
            <person name="Fraser C.M."/>
            <person name="Hyman R.W."/>
        </authorList>
    </citation>
    <scope>NUCLEOTIDE SEQUENCE [LARGE SCALE GENOMIC DNA]</scope>
    <source>
        <strain evidence="4">JEC21 / ATCC MYA-565</strain>
    </source>
</reference>
<dbReference type="EMBL" id="AE017353">
    <property type="protein sequence ID" value="AAW46948.1"/>
    <property type="molecule type" value="Genomic_DNA"/>
</dbReference>
<organism evidence="3 4">
    <name type="scientific">Cryptococcus deneoformans (strain JEC21 / ATCC MYA-565)</name>
    <name type="common">Cryptococcus neoformans var. neoformans serotype D</name>
    <dbReference type="NCBI Taxonomy" id="214684"/>
    <lineage>
        <taxon>Eukaryota</taxon>
        <taxon>Fungi</taxon>
        <taxon>Dikarya</taxon>
        <taxon>Basidiomycota</taxon>
        <taxon>Agaricomycotina</taxon>
        <taxon>Tremellomycetes</taxon>
        <taxon>Tremellales</taxon>
        <taxon>Cryptococcaceae</taxon>
        <taxon>Cryptococcus</taxon>
        <taxon>Cryptococcus neoformans species complex</taxon>
    </lineage>
</organism>
<dbReference type="VEuPathDB" id="FungiDB:CNM01610"/>
<evidence type="ECO:0000313" key="3">
    <source>
        <dbReference type="EMBL" id="AAW46948.1"/>
    </source>
</evidence>
<dbReference type="Proteomes" id="UP000002149">
    <property type="component" value="Chromosome 13"/>
</dbReference>
<evidence type="ECO:0000256" key="2">
    <source>
        <dbReference type="SAM" id="MobiDB-lite"/>
    </source>
</evidence>